<evidence type="ECO:0000259" key="1">
    <source>
        <dbReference type="Pfam" id="PF25794"/>
    </source>
</evidence>
<evidence type="ECO:0000313" key="2">
    <source>
        <dbReference type="EMBL" id="AKB85358.1"/>
    </source>
</evidence>
<dbReference type="NCBIfam" id="NF047352">
    <property type="entry name" value="P_loop_sacsin"/>
    <property type="match status" value="1"/>
</dbReference>
<evidence type="ECO:0000313" key="3">
    <source>
        <dbReference type="Proteomes" id="UP000033048"/>
    </source>
</evidence>
<dbReference type="RefSeq" id="WP_048205462.1">
    <property type="nucleotide sequence ID" value="NZ_CP009518.1"/>
</dbReference>
<organism evidence="2 3">
    <name type="scientific">Methanococcoides methylutens MM1</name>
    <dbReference type="NCBI Taxonomy" id="1434104"/>
    <lineage>
        <taxon>Archaea</taxon>
        <taxon>Methanobacteriati</taxon>
        <taxon>Methanobacteriota</taxon>
        <taxon>Stenosarchaea group</taxon>
        <taxon>Methanomicrobia</taxon>
        <taxon>Methanosarcinales</taxon>
        <taxon>Methanosarcinaceae</taxon>
        <taxon>Methanococcoides</taxon>
    </lineage>
</organism>
<dbReference type="EMBL" id="CP009518">
    <property type="protein sequence ID" value="AKB85358.1"/>
    <property type="molecule type" value="Genomic_DNA"/>
</dbReference>
<dbReference type="InterPro" id="IPR058210">
    <property type="entry name" value="SACS/Nov_dom"/>
</dbReference>
<dbReference type="KEGG" id="mmet:MCMEM_1305"/>
<proteinExistence type="predicted"/>
<keyword evidence="3" id="KW-1185">Reference proteome</keyword>
<dbReference type="PATRIC" id="fig|1434104.5.peg.1428"/>
<dbReference type="GeneID" id="24893849"/>
<dbReference type="OrthoDB" id="11472at2157"/>
<dbReference type="SUPFAM" id="SSF55874">
    <property type="entry name" value="ATPase domain of HSP90 chaperone/DNA topoisomerase II/histidine kinase"/>
    <property type="match status" value="1"/>
</dbReference>
<dbReference type="Proteomes" id="UP000033048">
    <property type="component" value="Chromosome"/>
</dbReference>
<dbReference type="STRING" id="1434104.MCMEM_1305"/>
<dbReference type="AlphaFoldDB" id="A0A0E3SS95"/>
<name>A0A0E3SS95_METMT</name>
<dbReference type="PANTHER" id="PTHR32387">
    <property type="entry name" value="WU:FJ29H11"/>
    <property type="match status" value="1"/>
</dbReference>
<dbReference type="InterPro" id="IPR036890">
    <property type="entry name" value="HATPase_C_sf"/>
</dbReference>
<dbReference type="Pfam" id="PF25794">
    <property type="entry name" value="SACS"/>
    <property type="match status" value="1"/>
</dbReference>
<dbReference type="PANTHER" id="PTHR32387:SF0">
    <property type="entry name" value="PROTEIN NO VEIN"/>
    <property type="match status" value="1"/>
</dbReference>
<feature type="domain" description="Sacsin/Nov" evidence="1">
    <location>
        <begin position="32"/>
        <end position="134"/>
    </location>
</feature>
<dbReference type="HOGENOM" id="CLU_281408_0_0_2"/>
<gene>
    <name evidence="2" type="ORF">MCMEM_1305</name>
</gene>
<reference evidence="2 3" key="1">
    <citation type="submission" date="2014-07" db="EMBL/GenBank/DDBJ databases">
        <title>Methanogenic archaea and the global carbon cycle.</title>
        <authorList>
            <person name="Henriksen J.R."/>
            <person name="Luke J."/>
            <person name="Reinhart S."/>
            <person name="Benedict M.N."/>
            <person name="Youngblut N.D."/>
            <person name="Metcalf M.E."/>
            <person name="Whitaker R.J."/>
            <person name="Metcalf W.W."/>
        </authorList>
    </citation>
    <scope>NUCLEOTIDE SEQUENCE [LARGE SCALE GENOMIC DNA]</scope>
    <source>
        <strain evidence="2 3">MM1</strain>
    </source>
</reference>
<sequence>MNDTIYDLIRDENIGLYGTAVNEYGPTLLTELYSEKTHFIYELLQNAEDAYERLGKKESKHPKSVHFELYPNRLEVRHNGIPFDEEDIKGICRLARGTKRQDISQIGKFGIGFKSVYAYTKSPEVYSGDYCFCINNYVHPHLIDQRYDVKSDQTLFIIPFNNDTIDSNESYLEIKSKLTNLGLRTLLFLKNIDEITWKVDGLDGKYYKKSNDESLFSWISLYSESNINIESREKWLKFSKTISIEDRKKSTVQIAYLVQTNKKSKKEHIVPANDTNLVVFFPTEKKTDLNFLIQGDFQTTTSRDNIYKNDWNKLLIKEIAILTAESLSKVKEMDLLDLSFLQTLPLDAETFEDDSTFLPVFQKVKEKLLGEEAFLPSYSGGYITAAKSVLASTQSLRELLSSTQLSILLRHENLQWLDGSITKDKTPLLKTYLVDELSIPEIDPDKFSRDFSVKFIEKQSDDWIKKFYAFLLDQKALWKKSYYSQGPLLFKNIIRLDNDAHVTPFDNNGKPNAYFPSEFRQRFPTIKDEIANDSKAKEFLENLGLLKPDKVAGVFDIILPLYSCNSISSINEKEHLQHIEWISSTIMSPADSERTEELLDALKLTPILYARNICTGDISFRKPSEIYLGELFTGNKDIDIFFEGNPDIWILDDLYSDLDIDITFYYKLGCISKIDNKCRSSSWNGYVTICNVHGWHKRGLDGFDPDFEIEGLQFALNSITVEKAIILWNLLKKNYKNISGIVETSTRKEYSNSTKSEKYSKSGDLLIENSWVPDKDHKFHNTSELMLSDLPKEFETESSDAKALAEKLNFKSGFEQQAEQYLKEKYPEIGEIISEIQSRKFTDGERKKVIEFIRSMDEIKDNSKKSSASEIRNKFEKSLTKGLESSVEDDEKLGWSSISPDEEDSVRENYGGKLSDRFNKTKIQQKKEIIKTSKIIDSIDPKYFLLEQYNGNCQLCNTKLNLGSNKQPYFEIFRLVEAKNTHDWANMEFNVICLCPNCHALMKHHPQRDLTNILEIAEKVLNYEVAPEEVEERMGDYYIVDVVVAGQMKHMYYTPVHMQKISAFIEKTNDESFA</sequence>
<dbReference type="Gene3D" id="3.30.565.10">
    <property type="entry name" value="Histidine kinase-like ATPase, C-terminal domain"/>
    <property type="match status" value="1"/>
</dbReference>
<dbReference type="InterPro" id="IPR052957">
    <property type="entry name" value="Auxin_embryo_med"/>
</dbReference>
<protein>
    <recommendedName>
        <fullName evidence="1">Sacsin/Nov domain-containing protein</fullName>
    </recommendedName>
</protein>
<accession>A0A0E3SS95</accession>